<gene>
    <name evidence="1" type="ORF">OF850_23235</name>
</gene>
<dbReference type="Proteomes" id="UP001526430">
    <property type="component" value="Unassembled WGS sequence"/>
</dbReference>
<keyword evidence="2" id="KW-1185">Reference proteome</keyword>
<dbReference type="RefSeq" id="WP_301592765.1">
    <property type="nucleotide sequence ID" value="NZ_JAPFQI010000043.1"/>
</dbReference>
<accession>A0ABT3P265</accession>
<dbReference type="EMBL" id="JAPFQI010000043">
    <property type="protein sequence ID" value="MCW8088496.1"/>
    <property type="molecule type" value="Genomic_DNA"/>
</dbReference>
<protein>
    <submittedName>
        <fullName evidence="1">Uncharacterized protein</fullName>
    </submittedName>
</protein>
<evidence type="ECO:0000313" key="1">
    <source>
        <dbReference type="EMBL" id="MCW8088496.1"/>
    </source>
</evidence>
<evidence type="ECO:0000313" key="2">
    <source>
        <dbReference type="Proteomes" id="UP001526430"/>
    </source>
</evidence>
<dbReference type="PROSITE" id="PS51257">
    <property type="entry name" value="PROKAR_LIPOPROTEIN"/>
    <property type="match status" value="1"/>
</dbReference>
<name>A0ABT3P265_9PROT</name>
<organism evidence="1 2">
    <name type="scientific">Sabulicella glaciei</name>
    <dbReference type="NCBI Taxonomy" id="2984948"/>
    <lineage>
        <taxon>Bacteria</taxon>
        <taxon>Pseudomonadati</taxon>
        <taxon>Pseudomonadota</taxon>
        <taxon>Alphaproteobacteria</taxon>
        <taxon>Acetobacterales</taxon>
        <taxon>Acetobacteraceae</taxon>
        <taxon>Sabulicella</taxon>
    </lineage>
</organism>
<sequence length="91" mass="10164">MQDRASFAPSVVIIACDDLIEVTVNDRLVRFMAPGPSLVAVVRRSVAFRPLWDLLAHLTSPDFWPEGESELTLPADVLETVFRRAWLLDAA</sequence>
<reference evidence="1 2" key="1">
    <citation type="submission" date="2022-10" db="EMBL/GenBank/DDBJ databases">
        <title>Roseococcus glaciei nov., sp. nov., isolated from glacier.</title>
        <authorList>
            <person name="Liu Q."/>
            <person name="Xin Y.-H."/>
        </authorList>
    </citation>
    <scope>NUCLEOTIDE SEQUENCE [LARGE SCALE GENOMIC DNA]</scope>
    <source>
        <strain evidence="1 2">MDT2-1-1</strain>
    </source>
</reference>
<proteinExistence type="predicted"/>
<comment type="caution">
    <text evidence="1">The sequence shown here is derived from an EMBL/GenBank/DDBJ whole genome shotgun (WGS) entry which is preliminary data.</text>
</comment>